<proteinExistence type="predicted"/>
<accession>A0AB38PC43</accession>
<reference evidence="1 2" key="1">
    <citation type="submission" date="2019-07" db="EMBL/GenBank/DDBJ databases">
        <title>Genome Sequencing and Assembly of Staphylococcus haemolyticus SDA2.</title>
        <authorList>
            <person name="Emmons C.B."/>
            <person name="Park C."/>
            <person name="Sevigny J.L."/>
            <person name="Andam C."/>
        </authorList>
    </citation>
    <scope>NUCLEOTIDE SEQUENCE [LARGE SCALE GENOMIC DNA]</scope>
    <source>
        <strain evidence="1 2">SDA2</strain>
    </source>
</reference>
<name>A0AB38PC43_STAHA</name>
<comment type="caution">
    <text evidence="1">The sequence shown here is derived from an EMBL/GenBank/DDBJ whole genome shotgun (WGS) entry which is preliminary data.</text>
</comment>
<evidence type="ECO:0000313" key="1">
    <source>
        <dbReference type="EMBL" id="TRL77376.1"/>
    </source>
</evidence>
<protein>
    <submittedName>
        <fullName evidence="1">Uncharacterized protein</fullName>
    </submittedName>
</protein>
<sequence>MSDLMYSNWGHELQSIIENMDTKEVKEAMSQTSKSYEELNNNRNTRNKVKYPMILTDIVKYELYLLDGCNNANEENKQKKWEDHDLFVPTKTNFSANFKKFCLALGIDSENFKIGKFYAFKCDSKFVIHDILSNNSDYIHFLKNGVNKKDIESTNKINDNLYYFIKNEITNPIDYKTAMTNYYLYFLIDSNIEVGIKSKVIDIITAPNVSSAQKIDIINYYMDELDELKDEVNAKLAATQSYSYSDYLEQECRVQIDVNLAKYLTKKETQASAPKSLVTRLLSQSELVDPPEYTKENRNKLISELKKTLNYHLKKNINDKNNLDDSEYFYITSK</sequence>
<dbReference type="AlphaFoldDB" id="A0AB38PC43"/>
<organism evidence="1 2">
    <name type="scientific">Staphylococcus haemolyticus</name>
    <dbReference type="NCBI Taxonomy" id="1283"/>
    <lineage>
        <taxon>Bacteria</taxon>
        <taxon>Bacillati</taxon>
        <taxon>Bacillota</taxon>
        <taxon>Bacilli</taxon>
        <taxon>Bacillales</taxon>
        <taxon>Staphylococcaceae</taxon>
        <taxon>Staphylococcus</taxon>
    </lineage>
</organism>
<evidence type="ECO:0000313" key="2">
    <source>
        <dbReference type="Proteomes" id="UP000316594"/>
    </source>
</evidence>
<dbReference type="RefSeq" id="WP_107637952.1">
    <property type="nucleotide sequence ID" value="NZ_CP142094.1"/>
</dbReference>
<dbReference type="Proteomes" id="UP000316594">
    <property type="component" value="Unassembled WGS sequence"/>
</dbReference>
<gene>
    <name evidence="1" type="ORF">FNL11_06935</name>
</gene>
<dbReference type="EMBL" id="VJMP01000005">
    <property type="protein sequence ID" value="TRL77376.1"/>
    <property type="molecule type" value="Genomic_DNA"/>
</dbReference>